<proteinExistence type="predicted"/>
<evidence type="ECO:0000313" key="2">
    <source>
        <dbReference type="Proteomes" id="UP000012589"/>
    </source>
</evidence>
<sequence>MQGKTIQEEAKEKTAVKKETFAKYTVKDSVFTTIFQDKKYLIQLYRALHPEDTEATEDALMDITIRNVLTNGIYNDYSDSWFIPILT</sequence>
<dbReference type="EMBL" id="AQFT01000023">
    <property type="protein sequence ID" value="EMZ36523.1"/>
    <property type="molecule type" value="Genomic_DNA"/>
</dbReference>
<dbReference type="eggNOG" id="ENOG502Z8I8">
    <property type="taxonomic scope" value="Bacteria"/>
</dbReference>
<reference evidence="1 2" key="1">
    <citation type="journal article" date="2014" name="Genome Announc.">
        <title>Draft genome sequences of the altered schaedler flora, a defined bacterial community from gnotobiotic mice.</title>
        <authorList>
            <person name="Wannemuehler M.J."/>
            <person name="Overstreet A.M."/>
            <person name="Ward D.V."/>
            <person name="Phillips G.J."/>
        </authorList>
    </citation>
    <scope>NUCLEOTIDE SEQUENCE [LARGE SCALE GENOMIC DNA]</scope>
    <source>
        <strain evidence="1 2">ASF492</strain>
    </source>
</reference>
<comment type="caution">
    <text evidence="1">The sequence shown here is derived from an EMBL/GenBank/DDBJ whole genome shotgun (WGS) entry which is preliminary data.</text>
</comment>
<dbReference type="Proteomes" id="UP000012589">
    <property type="component" value="Unassembled WGS sequence"/>
</dbReference>
<dbReference type="AlphaFoldDB" id="N2BDK3"/>
<name>N2BDK3_9FIRM</name>
<dbReference type="HOGENOM" id="CLU_2478719_0_0_9"/>
<evidence type="ECO:0000313" key="1">
    <source>
        <dbReference type="EMBL" id="EMZ36523.1"/>
    </source>
</evidence>
<gene>
    <name evidence="1" type="ORF">C823_00891</name>
</gene>
<protein>
    <submittedName>
        <fullName evidence="1">Uncharacterized protein</fullName>
    </submittedName>
</protein>
<organism evidence="1 2">
    <name type="scientific">Eubacterium plexicaudatum ASF492</name>
    <dbReference type="NCBI Taxonomy" id="1235802"/>
    <lineage>
        <taxon>Bacteria</taxon>
        <taxon>Bacillati</taxon>
        <taxon>Bacillota</taxon>
        <taxon>Clostridia</taxon>
        <taxon>Eubacteriales</taxon>
        <taxon>Eubacteriaceae</taxon>
        <taxon>Eubacterium</taxon>
    </lineage>
</organism>
<dbReference type="PATRIC" id="fig|1235802.3.peg.956"/>
<accession>N2BDK3</accession>
<keyword evidence="2" id="KW-1185">Reference proteome</keyword>
<dbReference type="STRING" id="1235802.C823_00891"/>